<dbReference type="PANTHER" id="PTHR40036">
    <property type="entry name" value="MACROCIN O-METHYLTRANSFERASE"/>
    <property type="match status" value="1"/>
</dbReference>
<organism evidence="1 2">
    <name type="scientific">bacterium (Candidatus Blackallbacteria) CG17_big_fil_post_rev_8_21_14_2_50_48_46</name>
    <dbReference type="NCBI Taxonomy" id="2014261"/>
    <lineage>
        <taxon>Bacteria</taxon>
        <taxon>Candidatus Blackallbacteria</taxon>
    </lineage>
</organism>
<comment type="caution">
    <text evidence="1">The sequence shown here is derived from an EMBL/GenBank/DDBJ whole genome shotgun (WGS) entry which is preliminary data.</text>
</comment>
<reference evidence="1 2" key="1">
    <citation type="submission" date="2017-09" db="EMBL/GenBank/DDBJ databases">
        <title>Depth-based differentiation of microbial function through sediment-hosted aquifers and enrichment of novel symbionts in the deep terrestrial subsurface.</title>
        <authorList>
            <person name="Probst A.J."/>
            <person name="Ladd B."/>
            <person name="Jarett J.K."/>
            <person name="Geller-Mcgrath D.E."/>
            <person name="Sieber C.M."/>
            <person name="Emerson J.B."/>
            <person name="Anantharaman K."/>
            <person name="Thomas B.C."/>
            <person name="Malmstrom R."/>
            <person name="Stieglmeier M."/>
            <person name="Klingl A."/>
            <person name="Woyke T."/>
            <person name="Ryan C.M."/>
            <person name="Banfield J.F."/>
        </authorList>
    </citation>
    <scope>NUCLEOTIDE SEQUENCE [LARGE SCALE GENOMIC DNA]</scope>
    <source>
        <strain evidence="1">CG17_big_fil_post_rev_8_21_14_2_50_48_46</strain>
    </source>
</reference>
<sequence>MNSTGYHPHLFLPVNHAWLSRFNAIYPEAFQKCFEYLQLSQIKGPVLEFGTFFGYSASVIAYLLKHFQLDWPLYLYDSFQGLPEPEHSVDQASYEVKAHQVWLKGAMNVPEEIPDQIHKGLSVLLPLEQIHVIPGFFSETLPASLPKEPAALVHLDCDLYASSLSVLKALLERELFQDGCLLLMDDYSCNKANPKMGQRRALREAFAEQERWSISEFMGYGWGSKAFFVHDTAVEPV</sequence>
<dbReference type="Gene3D" id="3.40.50.150">
    <property type="entry name" value="Vaccinia Virus protein VP39"/>
    <property type="match status" value="1"/>
</dbReference>
<dbReference type="AlphaFoldDB" id="A0A2M7G066"/>
<evidence type="ECO:0000313" key="1">
    <source>
        <dbReference type="EMBL" id="PIW15072.1"/>
    </source>
</evidence>
<accession>A0A2M7G066</accession>
<dbReference type="PANTHER" id="PTHR40036:SF1">
    <property type="entry name" value="MACROCIN O-METHYLTRANSFERASE"/>
    <property type="match status" value="1"/>
</dbReference>
<gene>
    <name evidence="1" type="ORF">COW36_19310</name>
</gene>
<proteinExistence type="predicted"/>
<dbReference type="EMBL" id="PFFQ01000054">
    <property type="protein sequence ID" value="PIW15072.1"/>
    <property type="molecule type" value="Genomic_DNA"/>
</dbReference>
<evidence type="ECO:0000313" key="2">
    <source>
        <dbReference type="Proteomes" id="UP000231019"/>
    </source>
</evidence>
<dbReference type="InterPro" id="IPR029063">
    <property type="entry name" value="SAM-dependent_MTases_sf"/>
</dbReference>
<name>A0A2M7G066_9BACT</name>
<dbReference type="InterPro" id="IPR008884">
    <property type="entry name" value="TylF_MeTrfase"/>
</dbReference>
<dbReference type="Pfam" id="PF05711">
    <property type="entry name" value="TylF"/>
    <property type="match status" value="1"/>
</dbReference>
<dbReference type="SUPFAM" id="SSF53335">
    <property type="entry name" value="S-adenosyl-L-methionine-dependent methyltransferases"/>
    <property type="match status" value="1"/>
</dbReference>
<evidence type="ECO:0008006" key="3">
    <source>
        <dbReference type="Google" id="ProtNLM"/>
    </source>
</evidence>
<dbReference type="Proteomes" id="UP000231019">
    <property type="component" value="Unassembled WGS sequence"/>
</dbReference>
<protein>
    <recommendedName>
        <fullName evidence="3">Methyltransferase</fullName>
    </recommendedName>
</protein>